<organism evidence="3 4">
    <name type="scientific">Roseinatronobacter bogoriensis subsp. barguzinensis</name>
    <dbReference type="NCBI Taxonomy" id="441209"/>
    <lineage>
        <taxon>Bacteria</taxon>
        <taxon>Pseudomonadati</taxon>
        <taxon>Pseudomonadota</taxon>
        <taxon>Alphaproteobacteria</taxon>
        <taxon>Rhodobacterales</taxon>
        <taxon>Paracoccaceae</taxon>
        <taxon>Roseinatronobacter</taxon>
    </lineage>
</organism>
<evidence type="ECO:0000259" key="2">
    <source>
        <dbReference type="Pfam" id="PF07811"/>
    </source>
</evidence>
<dbReference type="KEGG" id="rbg:BG454_04295"/>
<proteinExistence type="predicted"/>
<keyword evidence="1" id="KW-0472">Membrane</keyword>
<dbReference type="AlphaFoldDB" id="A0A2K8K6Q1"/>
<dbReference type="STRING" id="441209.GCA_001870665_03591"/>
<evidence type="ECO:0000313" key="3">
    <source>
        <dbReference type="EMBL" id="ATX65142.1"/>
    </source>
</evidence>
<evidence type="ECO:0000313" key="4">
    <source>
        <dbReference type="Proteomes" id="UP000228948"/>
    </source>
</evidence>
<evidence type="ECO:0000256" key="1">
    <source>
        <dbReference type="SAM" id="Phobius"/>
    </source>
</evidence>
<dbReference type="EMBL" id="CP024899">
    <property type="protein sequence ID" value="ATX65142.1"/>
    <property type="molecule type" value="Genomic_DNA"/>
</dbReference>
<keyword evidence="4" id="KW-1185">Reference proteome</keyword>
<dbReference type="OrthoDB" id="7907064at2"/>
<sequence length="181" mass="20166">MTRIDQWRKAAARLWREDGAVTVEFVVIFPLFMAVFLLAVDTGISKMRQVFLDRAIDLSVREVRLGQVSEQSSLASMICERTRMLPDCENNITVEMQPISTADFSGLNDPIKCVDREQQITPAVTFNPGAGGQAQELMLIRVCVVVDPFIKLTKPLAGISLNEKGELVLIGRSVFVNEPRV</sequence>
<keyword evidence="1" id="KW-1133">Transmembrane helix</keyword>
<keyword evidence="1" id="KW-0812">Transmembrane</keyword>
<reference evidence="3 4" key="1">
    <citation type="submission" date="2017-11" db="EMBL/GenBank/DDBJ databases">
        <title>Revised Sequence and Annotation of the Rhodobaca barguzinensis strain alga05 Genome.</title>
        <authorList>
            <person name="Kopejtka K."/>
            <person name="Tomasch J.M."/>
            <person name="Bunk B."/>
            <person name="Koblizek M."/>
        </authorList>
    </citation>
    <scope>NUCLEOTIDE SEQUENCE [LARGE SCALE GENOMIC DNA]</scope>
    <source>
        <strain evidence="4">alga05</strain>
    </source>
</reference>
<gene>
    <name evidence="3" type="ORF">BG454_04295</name>
</gene>
<name>A0A2K8K6Q1_9RHOB</name>
<dbReference type="InterPro" id="IPR012495">
    <property type="entry name" value="TadE-like_dom"/>
</dbReference>
<dbReference type="RefSeq" id="WP_071479216.1">
    <property type="nucleotide sequence ID" value="NZ_CP024899.1"/>
</dbReference>
<feature type="transmembrane region" description="Helical" evidence="1">
    <location>
        <begin position="20"/>
        <end position="40"/>
    </location>
</feature>
<feature type="domain" description="TadE-like" evidence="2">
    <location>
        <begin position="19"/>
        <end position="44"/>
    </location>
</feature>
<dbReference type="Pfam" id="PF07811">
    <property type="entry name" value="TadE"/>
    <property type="match status" value="1"/>
</dbReference>
<dbReference type="Proteomes" id="UP000228948">
    <property type="component" value="Chromosome"/>
</dbReference>
<accession>A0A2K8K6Q1</accession>
<protein>
    <recommendedName>
        <fullName evidence="2">TadE-like domain-containing protein</fullName>
    </recommendedName>
</protein>